<name>A0A742ZQH4_SALER</name>
<dbReference type="AlphaFoldDB" id="A0A742ZQH4"/>
<dbReference type="InterPro" id="IPR010265">
    <property type="entry name" value="Phage_lambda_TipM"/>
</dbReference>
<reference evidence="1" key="2">
    <citation type="submission" date="2020-02" db="EMBL/GenBank/DDBJ databases">
        <authorList>
            <consortium name="NCBI Pathogen Detection Project"/>
        </authorList>
    </citation>
    <scope>NUCLEOTIDE SEQUENCE</scope>
    <source>
        <strain evidence="1">MA.03-3818</strain>
    </source>
</reference>
<proteinExistence type="predicted"/>
<comment type="caution">
    <text evidence="1">The sequence shown here is derived from an EMBL/GenBank/DDBJ whole genome shotgun (WGS) entry which is preliminary data.</text>
</comment>
<reference evidence="1" key="1">
    <citation type="journal article" date="2018" name="Genome Biol.">
        <title>SKESA: strategic k-mer extension for scrupulous assemblies.</title>
        <authorList>
            <person name="Souvorov A."/>
            <person name="Agarwala R."/>
            <person name="Lipman D.J."/>
        </authorList>
    </citation>
    <scope>NUCLEOTIDE SEQUENCE</scope>
    <source>
        <strain evidence="1">MA.03-3818</strain>
    </source>
</reference>
<gene>
    <name evidence="1" type="ORF">G9B49_005179</name>
</gene>
<accession>A0A742ZQH4</accession>
<dbReference type="Pfam" id="PF05939">
    <property type="entry name" value="Phage_min_tail"/>
    <property type="match status" value="1"/>
</dbReference>
<dbReference type="EMBL" id="DAAUKO010000021">
    <property type="protein sequence ID" value="HAF1616122.1"/>
    <property type="molecule type" value="Genomic_DNA"/>
</dbReference>
<sequence length="110" mass="12771">METLRYEARPGMQSTMKPAVNIVKFGDGYEQRSPAGLNPQLRSYSPVFRVKDDLEARVLDAFFVRHGGWKAFLWRSPVTNRTVKVVCRQWSATTDNIWMDFHCQFDEVIA</sequence>
<organism evidence="1">
    <name type="scientific">Salmonella enterica</name>
    <name type="common">Salmonella choleraesuis</name>
    <dbReference type="NCBI Taxonomy" id="28901"/>
    <lineage>
        <taxon>Bacteria</taxon>
        <taxon>Pseudomonadati</taxon>
        <taxon>Pseudomonadota</taxon>
        <taxon>Gammaproteobacteria</taxon>
        <taxon>Enterobacterales</taxon>
        <taxon>Enterobacteriaceae</taxon>
        <taxon>Salmonella</taxon>
    </lineage>
</organism>
<evidence type="ECO:0000313" key="1">
    <source>
        <dbReference type="EMBL" id="HAF1616122.1"/>
    </source>
</evidence>
<protein>
    <submittedName>
        <fullName evidence="1">Phage tail protein</fullName>
    </submittedName>
</protein>